<feature type="domain" description="YknX-like C-terminal permuted SH3-like" evidence="6">
    <location>
        <begin position="292"/>
        <end position="361"/>
    </location>
</feature>
<evidence type="ECO:0000256" key="2">
    <source>
        <dbReference type="ARBA" id="ARBA00022448"/>
    </source>
</evidence>
<keyword evidence="4" id="KW-0175">Coiled coil</keyword>
<dbReference type="RefSeq" id="WP_169417456.1">
    <property type="nucleotide sequence ID" value="NZ_JABBFX010000001.1"/>
</dbReference>
<protein>
    <submittedName>
        <fullName evidence="7">Efflux RND transporter periplasmic adaptor subunit</fullName>
    </submittedName>
</protein>
<dbReference type="EMBL" id="JABBFX010000001">
    <property type="protein sequence ID" value="NML43236.1"/>
    <property type="molecule type" value="Genomic_DNA"/>
</dbReference>
<dbReference type="Gene3D" id="2.40.30.170">
    <property type="match status" value="1"/>
</dbReference>
<comment type="caution">
    <text evidence="7">The sequence shown here is derived from an EMBL/GenBank/DDBJ whole genome shotgun (WGS) entry which is preliminary data.</text>
</comment>
<dbReference type="Proteomes" id="UP000541185">
    <property type="component" value="Unassembled WGS sequence"/>
</dbReference>
<feature type="chain" id="PRO_5032396156" evidence="5">
    <location>
        <begin position="23"/>
        <end position="369"/>
    </location>
</feature>
<dbReference type="InterPro" id="IPR058637">
    <property type="entry name" value="YknX-like_C"/>
</dbReference>
<evidence type="ECO:0000256" key="3">
    <source>
        <dbReference type="ARBA" id="ARBA00023285"/>
    </source>
</evidence>
<sequence length="369" mass="37976">MKNIKKRTLAIAAAAVVVLGLAAVMVTRPKTPVAAAAPASALTVELVAPEERSWPQEVQASGAVAAWEEVVISPETGGLRVAELLANVGQQVAKGQLLARLADDTVRAEVAKQLALVAQAEASLQQAEGNLQRAQSVDVAGALAPQKMDEYKANAATARASLASARADLQSAQLKLAQTRITAPDAGVISTKTGVAGNVVSAGTELYRMIRQGRIEWRAELDARQLAQLRAGQSAQVQLPDGQAVTGKVRLVSPTLSTTTGRGIAYVDLASGSAARAGVFASGTIALQQQPALTLPEAAVVLRDGRSYVYTVANGGKAASRPVTTGRRQGDRVEIVAGLDASTRVVAKGGAFLSDGAQVTVASTAEVRP</sequence>
<organism evidence="7 8">
    <name type="scientific">Ramlibacter agri</name>
    <dbReference type="NCBI Taxonomy" id="2728837"/>
    <lineage>
        <taxon>Bacteria</taxon>
        <taxon>Pseudomonadati</taxon>
        <taxon>Pseudomonadota</taxon>
        <taxon>Betaproteobacteria</taxon>
        <taxon>Burkholderiales</taxon>
        <taxon>Comamonadaceae</taxon>
        <taxon>Ramlibacter</taxon>
    </lineage>
</organism>
<dbReference type="Pfam" id="PF25989">
    <property type="entry name" value="YknX_C"/>
    <property type="match status" value="1"/>
</dbReference>
<dbReference type="GO" id="GO:0015562">
    <property type="term" value="F:efflux transmembrane transporter activity"/>
    <property type="evidence" value="ECO:0007669"/>
    <property type="project" value="TreeGrafter"/>
</dbReference>
<dbReference type="GO" id="GO:1990281">
    <property type="term" value="C:efflux pump complex"/>
    <property type="evidence" value="ECO:0007669"/>
    <property type="project" value="TreeGrafter"/>
</dbReference>
<feature type="signal peptide" evidence="5">
    <location>
        <begin position="1"/>
        <end position="22"/>
    </location>
</feature>
<keyword evidence="5" id="KW-0732">Signal</keyword>
<evidence type="ECO:0000259" key="6">
    <source>
        <dbReference type="Pfam" id="PF25989"/>
    </source>
</evidence>
<name>A0A848GX47_9BURK</name>
<comment type="similarity">
    <text evidence="1">Belongs to the membrane fusion protein (MFP) (TC 8.A.1) family.</text>
</comment>
<dbReference type="NCBIfam" id="TIGR01730">
    <property type="entry name" value="RND_mfp"/>
    <property type="match status" value="1"/>
</dbReference>
<dbReference type="PANTHER" id="PTHR30469">
    <property type="entry name" value="MULTIDRUG RESISTANCE PROTEIN MDTA"/>
    <property type="match status" value="1"/>
</dbReference>
<evidence type="ECO:0000256" key="4">
    <source>
        <dbReference type="SAM" id="Coils"/>
    </source>
</evidence>
<dbReference type="InterPro" id="IPR006143">
    <property type="entry name" value="RND_pump_MFP"/>
</dbReference>
<dbReference type="FunFam" id="2.40.420.20:FF:000006">
    <property type="entry name" value="RND family efflux transporter MFP subunit"/>
    <property type="match status" value="1"/>
</dbReference>
<dbReference type="PANTHER" id="PTHR30469:SF15">
    <property type="entry name" value="HLYD FAMILY OF SECRETION PROTEINS"/>
    <property type="match status" value="1"/>
</dbReference>
<keyword evidence="2" id="KW-0813">Transport</keyword>
<dbReference type="SUPFAM" id="SSF111369">
    <property type="entry name" value="HlyD-like secretion proteins"/>
    <property type="match status" value="1"/>
</dbReference>
<reference evidence="7 8" key="1">
    <citation type="submission" date="2020-04" db="EMBL/GenBank/DDBJ databases">
        <title>Ramlibacter sp. G-1-2-2 isolated from soil.</title>
        <authorList>
            <person name="Dahal R.H."/>
        </authorList>
    </citation>
    <scope>NUCLEOTIDE SEQUENCE [LARGE SCALE GENOMIC DNA]</scope>
    <source>
        <strain evidence="7 8">G-1-2-2</strain>
    </source>
</reference>
<dbReference type="AlphaFoldDB" id="A0A848GX47"/>
<evidence type="ECO:0000313" key="7">
    <source>
        <dbReference type="EMBL" id="NML43236.1"/>
    </source>
</evidence>
<keyword evidence="3" id="KW-0170">Cobalt</keyword>
<evidence type="ECO:0000256" key="1">
    <source>
        <dbReference type="ARBA" id="ARBA00009477"/>
    </source>
</evidence>
<keyword evidence="8" id="KW-1185">Reference proteome</keyword>
<dbReference type="Gene3D" id="2.40.420.20">
    <property type="match status" value="1"/>
</dbReference>
<dbReference type="Gene3D" id="1.10.287.470">
    <property type="entry name" value="Helix hairpin bin"/>
    <property type="match status" value="1"/>
</dbReference>
<proteinExistence type="inferred from homology"/>
<dbReference type="Gene3D" id="2.40.50.100">
    <property type="match status" value="1"/>
</dbReference>
<feature type="coiled-coil region" evidence="4">
    <location>
        <begin position="110"/>
        <end position="182"/>
    </location>
</feature>
<evidence type="ECO:0000256" key="5">
    <source>
        <dbReference type="SAM" id="SignalP"/>
    </source>
</evidence>
<evidence type="ECO:0000313" key="8">
    <source>
        <dbReference type="Proteomes" id="UP000541185"/>
    </source>
</evidence>
<gene>
    <name evidence="7" type="ORF">HHL11_05705</name>
</gene>
<accession>A0A848GX47</accession>